<reference evidence="2" key="1">
    <citation type="submission" date="2020-10" db="EMBL/GenBank/DDBJ databases">
        <title>Phylogeny of dyella-like bacteria.</title>
        <authorList>
            <person name="Fu J."/>
        </authorList>
    </citation>
    <scope>NUCLEOTIDE SEQUENCE</scope>
    <source>
        <strain evidence="2">DHOC52</strain>
    </source>
</reference>
<dbReference type="EMBL" id="JADIKE010000027">
    <property type="protein sequence ID" value="MBM7124519.1"/>
    <property type="molecule type" value="Genomic_DNA"/>
</dbReference>
<dbReference type="InterPro" id="IPR000073">
    <property type="entry name" value="AB_hydrolase_1"/>
</dbReference>
<dbReference type="Gene3D" id="3.40.50.1820">
    <property type="entry name" value="alpha/beta hydrolase"/>
    <property type="match status" value="1"/>
</dbReference>
<dbReference type="RefSeq" id="WP_204680039.1">
    <property type="nucleotide sequence ID" value="NZ_BSNR01000017.1"/>
</dbReference>
<comment type="caution">
    <text evidence="2">The sequence shown here is derived from an EMBL/GenBank/DDBJ whole genome shotgun (WGS) entry which is preliminary data.</text>
</comment>
<keyword evidence="3" id="KW-1185">Reference proteome</keyword>
<proteinExistence type="predicted"/>
<dbReference type="SUPFAM" id="SSF53474">
    <property type="entry name" value="alpha/beta-Hydrolases"/>
    <property type="match status" value="1"/>
</dbReference>
<evidence type="ECO:0000259" key="1">
    <source>
        <dbReference type="Pfam" id="PF00561"/>
    </source>
</evidence>
<dbReference type="PANTHER" id="PTHR43433">
    <property type="entry name" value="HYDROLASE, ALPHA/BETA FOLD FAMILY PROTEIN"/>
    <property type="match status" value="1"/>
</dbReference>
<feature type="domain" description="AB hydrolase-1" evidence="1">
    <location>
        <begin position="90"/>
        <end position="321"/>
    </location>
</feature>
<dbReference type="GO" id="GO:0016787">
    <property type="term" value="F:hydrolase activity"/>
    <property type="evidence" value="ECO:0007669"/>
    <property type="project" value="UniProtKB-KW"/>
</dbReference>
<dbReference type="Proteomes" id="UP001430149">
    <property type="component" value="Unassembled WGS sequence"/>
</dbReference>
<name>A0ABS2K0V4_9GAMM</name>
<evidence type="ECO:0000313" key="2">
    <source>
        <dbReference type="EMBL" id="MBM7124519.1"/>
    </source>
</evidence>
<dbReference type="PRINTS" id="PR00111">
    <property type="entry name" value="ABHYDROLASE"/>
</dbReference>
<dbReference type="InterPro" id="IPR050471">
    <property type="entry name" value="AB_hydrolase"/>
</dbReference>
<organism evidence="2 3">
    <name type="scientific">Dyella flava</name>
    <dbReference type="NCBI Taxonomy" id="1920170"/>
    <lineage>
        <taxon>Bacteria</taxon>
        <taxon>Pseudomonadati</taxon>
        <taxon>Pseudomonadota</taxon>
        <taxon>Gammaproteobacteria</taxon>
        <taxon>Lysobacterales</taxon>
        <taxon>Rhodanobacteraceae</taxon>
        <taxon>Dyella</taxon>
    </lineage>
</organism>
<sequence length="337" mass="36963">MFRRSTLTTSLIRRRTKHSAITSVAKALACAGWLVWQALPVAQATPVVYREEMLCGSDPLRPDRHIALQEQVLTTSTGSIGYFRFGQGSPIVLITGYRASMAEWNAYFLEALAKHHEVIIFDNRGIGLSQTRAAAYGIKDLANDTASLIRALQLKDVTVLGWSMGGMIAQQLAIDQPSLVSRLVLMSSMPPGKLALPVPASVDRTLSGSGDEHFNRVMAVLFPVPVQQQAIRCFVGDMFTPQGYAGPSISPAVTLAQSKLLQRWEQDDQAFRALSRVTMPVLVMTGMDDEVLTPRNSMLLSRSLPHAELVEVASGGHAMMYQYPYRLADRISAFIGK</sequence>
<evidence type="ECO:0000313" key="3">
    <source>
        <dbReference type="Proteomes" id="UP001430149"/>
    </source>
</evidence>
<dbReference type="InterPro" id="IPR029058">
    <property type="entry name" value="AB_hydrolase_fold"/>
</dbReference>
<protein>
    <submittedName>
        <fullName evidence="2">Alpha/beta hydrolase</fullName>
    </submittedName>
</protein>
<dbReference type="PANTHER" id="PTHR43433:SF5">
    <property type="entry name" value="AB HYDROLASE-1 DOMAIN-CONTAINING PROTEIN"/>
    <property type="match status" value="1"/>
</dbReference>
<keyword evidence="2" id="KW-0378">Hydrolase</keyword>
<accession>A0ABS2K0V4</accession>
<dbReference type="Pfam" id="PF00561">
    <property type="entry name" value="Abhydrolase_1"/>
    <property type="match status" value="1"/>
</dbReference>
<gene>
    <name evidence="2" type="ORF">ISP19_03930</name>
</gene>